<dbReference type="Proteomes" id="UP000475862">
    <property type="component" value="Unassembled WGS sequence"/>
</dbReference>
<organism evidence="1 2">
    <name type="scientific">Aphis glycines</name>
    <name type="common">Soybean aphid</name>
    <dbReference type="NCBI Taxonomy" id="307491"/>
    <lineage>
        <taxon>Eukaryota</taxon>
        <taxon>Metazoa</taxon>
        <taxon>Ecdysozoa</taxon>
        <taxon>Arthropoda</taxon>
        <taxon>Hexapoda</taxon>
        <taxon>Insecta</taxon>
        <taxon>Pterygota</taxon>
        <taxon>Neoptera</taxon>
        <taxon>Paraneoptera</taxon>
        <taxon>Hemiptera</taxon>
        <taxon>Sternorrhyncha</taxon>
        <taxon>Aphidomorpha</taxon>
        <taxon>Aphidoidea</taxon>
        <taxon>Aphididae</taxon>
        <taxon>Aphidini</taxon>
        <taxon>Aphis</taxon>
        <taxon>Aphis</taxon>
    </lineage>
</organism>
<reference evidence="1 2" key="1">
    <citation type="submission" date="2019-08" db="EMBL/GenBank/DDBJ databases">
        <title>The genome of the soybean aphid Biotype 1, its phylome, world population structure and adaptation to the North American continent.</title>
        <authorList>
            <person name="Giordano R."/>
            <person name="Donthu R.K."/>
            <person name="Hernandez A.G."/>
            <person name="Wright C.L."/>
            <person name="Zimin A.V."/>
        </authorList>
    </citation>
    <scope>NUCLEOTIDE SEQUENCE [LARGE SCALE GENOMIC DNA]</scope>
    <source>
        <tissue evidence="1">Whole aphids</tissue>
    </source>
</reference>
<name>A0A6G0T1V2_APHGL</name>
<proteinExistence type="predicted"/>
<sequence length="176" mass="20787">MIKFLFYEISHLRKAQSMANAVTRLKTMLCHEFQQIRPLPLEKSLFYNLRSTDDGCYKKRNMINVIQILCDSTQYCTTLRLLPYFKFLRNMSTSKKIAIKKKVGKWVPFCCTLGGEVDLGLGITYEELCIIFLRPKKFYRHFKKNFPEKLKISVLKKTQNILKIKSCKENANLNNW</sequence>
<keyword evidence="2" id="KW-1185">Reference proteome</keyword>
<protein>
    <submittedName>
        <fullName evidence="1">Uncharacterized protein</fullName>
    </submittedName>
</protein>
<dbReference type="AlphaFoldDB" id="A0A6G0T1V2"/>
<evidence type="ECO:0000313" key="2">
    <source>
        <dbReference type="Proteomes" id="UP000475862"/>
    </source>
</evidence>
<comment type="caution">
    <text evidence="1">The sequence shown here is derived from an EMBL/GenBank/DDBJ whole genome shotgun (WGS) entry which is preliminary data.</text>
</comment>
<accession>A0A6G0T1V2</accession>
<evidence type="ECO:0000313" key="1">
    <source>
        <dbReference type="EMBL" id="KAE9524482.1"/>
    </source>
</evidence>
<gene>
    <name evidence="1" type="ORF">AGLY_015115</name>
</gene>
<dbReference type="EMBL" id="VYZN01000067">
    <property type="protein sequence ID" value="KAE9524482.1"/>
    <property type="molecule type" value="Genomic_DNA"/>
</dbReference>